<dbReference type="SUPFAM" id="SSF46689">
    <property type="entry name" value="Homeodomain-like"/>
    <property type="match status" value="1"/>
</dbReference>
<dbReference type="AlphaFoldDB" id="A0A934NQK6"/>
<dbReference type="GO" id="GO:0000976">
    <property type="term" value="F:transcription cis-regulatory region binding"/>
    <property type="evidence" value="ECO:0007669"/>
    <property type="project" value="TreeGrafter"/>
</dbReference>
<evidence type="ECO:0000256" key="3">
    <source>
        <dbReference type="ARBA" id="ARBA00023163"/>
    </source>
</evidence>
<protein>
    <submittedName>
        <fullName evidence="7">TetR/AcrR family transcriptional regulator</fullName>
    </submittedName>
</protein>
<keyword evidence="3" id="KW-0804">Transcription</keyword>
<sequence length="220" mass="23832">MRTTEKPRKSANGAGSTDDDLTQRRRKEIADGACVVFDQRGYANTRIADISDHLGVGQGTIYRYFTGKEDLMDHIVGHAVRRILAAMREDGVGDSPVRTAAQFVDQITAVAHRLLDMAARESVLVRVLLVQAQAARPDAIDDLTDQLAVTTAGYLANGVESGYLREDLDTAAVADAMVGITMPAMRRVLRDQLDDAGREATARTIGRLIAYGAVEPEFAS</sequence>
<evidence type="ECO:0000256" key="5">
    <source>
        <dbReference type="SAM" id="MobiDB-lite"/>
    </source>
</evidence>
<gene>
    <name evidence="7" type="ORF">JGU71_11040</name>
</gene>
<name>A0A934NQK6_9NOCA</name>
<dbReference type="Pfam" id="PF00440">
    <property type="entry name" value="TetR_N"/>
    <property type="match status" value="1"/>
</dbReference>
<organism evidence="7 8">
    <name type="scientific">Antrihabitans stalagmiti</name>
    <dbReference type="NCBI Taxonomy" id="2799499"/>
    <lineage>
        <taxon>Bacteria</taxon>
        <taxon>Bacillati</taxon>
        <taxon>Actinomycetota</taxon>
        <taxon>Actinomycetes</taxon>
        <taxon>Mycobacteriales</taxon>
        <taxon>Nocardiaceae</taxon>
        <taxon>Antrihabitans</taxon>
    </lineage>
</organism>
<feature type="DNA-binding region" description="H-T-H motif" evidence="4">
    <location>
        <begin position="46"/>
        <end position="65"/>
    </location>
</feature>
<keyword evidence="8" id="KW-1185">Reference proteome</keyword>
<evidence type="ECO:0000313" key="8">
    <source>
        <dbReference type="Proteomes" id="UP000655868"/>
    </source>
</evidence>
<dbReference type="SUPFAM" id="SSF48498">
    <property type="entry name" value="Tetracyclin repressor-like, C-terminal domain"/>
    <property type="match status" value="1"/>
</dbReference>
<evidence type="ECO:0000256" key="1">
    <source>
        <dbReference type="ARBA" id="ARBA00023015"/>
    </source>
</evidence>
<keyword evidence="2 4" id="KW-0238">DNA-binding</keyword>
<dbReference type="PROSITE" id="PS50977">
    <property type="entry name" value="HTH_TETR_2"/>
    <property type="match status" value="1"/>
</dbReference>
<dbReference type="Proteomes" id="UP000655868">
    <property type="component" value="Unassembled WGS sequence"/>
</dbReference>
<dbReference type="InterPro" id="IPR009057">
    <property type="entry name" value="Homeodomain-like_sf"/>
</dbReference>
<dbReference type="Gene3D" id="1.10.357.10">
    <property type="entry name" value="Tetracycline Repressor, domain 2"/>
    <property type="match status" value="1"/>
</dbReference>
<accession>A0A934NQK6</accession>
<evidence type="ECO:0000256" key="2">
    <source>
        <dbReference type="ARBA" id="ARBA00023125"/>
    </source>
</evidence>
<dbReference type="PRINTS" id="PR00455">
    <property type="entry name" value="HTHTETR"/>
</dbReference>
<dbReference type="GO" id="GO:0003700">
    <property type="term" value="F:DNA-binding transcription factor activity"/>
    <property type="evidence" value="ECO:0007669"/>
    <property type="project" value="TreeGrafter"/>
</dbReference>
<evidence type="ECO:0000259" key="6">
    <source>
        <dbReference type="PROSITE" id="PS50977"/>
    </source>
</evidence>
<dbReference type="RefSeq" id="WP_199704168.1">
    <property type="nucleotide sequence ID" value="NZ_JAEMNV010000003.1"/>
</dbReference>
<comment type="caution">
    <text evidence="7">The sequence shown here is derived from an EMBL/GenBank/DDBJ whole genome shotgun (WGS) entry which is preliminary data.</text>
</comment>
<dbReference type="InterPro" id="IPR050109">
    <property type="entry name" value="HTH-type_TetR-like_transc_reg"/>
</dbReference>
<evidence type="ECO:0000313" key="7">
    <source>
        <dbReference type="EMBL" id="MBJ8339425.1"/>
    </source>
</evidence>
<dbReference type="InterPro" id="IPR001647">
    <property type="entry name" value="HTH_TetR"/>
</dbReference>
<dbReference type="EMBL" id="JAEMNV010000003">
    <property type="protein sequence ID" value="MBJ8339425.1"/>
    <property type="molecule type" value="Genomic_DNA"/>
</dbReference>
<feature type="domain" description="HTH tetR-type" evidence="6">
    <location>
        <begin position="23"/>
        <end position="83"/>
    </location>
</feature>
<dbReference type="PANTHER" id="PTHR30055">
    <property type="entry name" value="HTH-TYPE TRANSCRIPTIONAL REGULATOR RUTR"/>
    <property type="match status" value="1"/>
</dbReference>
<proteinExistence type="predicted"/>
<keyword evidence="1" id="KW-0805">Transcription regulation</keyword>
<reference evidence="7" key="1">
    <citation type="submission" date="2020-12" db="EMBL/GenBank/DDBJ databases">
        <title>Antrihabitans popcorni sp. nov. and Antrihabitans auranticaus sp. nov., isolated from a larva cave.</title>
        <authorList>
            <person name="Lee S.D."/>
            <person name="Kim I.S."/>
        </authorList>
    </citation>
    <scope>NUCLEOTIDE SEQUENCE</scope>
    <source>
        <strain evidence="7">YC3-6</strain>
    </source>
</reference>
<dbReference type="PANTHER" id="PTHR30055:SF234">
    <property type="entry name" value="HTH-TYPE TRANSCRIPTIONAL REGULATOR BETI"/>
    <property type="match status" value="1"/>
</dbReference>
<feature type="region of interest" description="Disordered" evidence="5">
    <location>
        <begin position="1"/>
        <end position="23"/>
    </location>
</feature>
<evidence type="ECO:0000256" key="4">
    <source>
        <dbReference type="PROSITE-ProRule" id="PRU00335"/>
    </source>
</evidence>
<dbReference type="InterPro" id="IPR036271">
    <property type="entry name" value="Tet_transcr_reg_TetR-rel_C_sf"/>
</dbReference>